<reference evidence="2 3" key="1">
    <citation type="submission" date="2016-11" db="EMBL/GenBank/DDBJ databases">
        <authorList>
            <person name="Jaros S."/>
            <person name="Januszkiewicz K."/>
            <person name="Wedrychowicz H."/>
        </authorList>
    </citation>
    <scope>NUCLEOTIDE SEQUENCE [LARGE SCALE GENOMIC DNA]</scope>
    <source>
        <strain evidence="2 3">Con a/3</strain>
    </source>
</reference>
<dbReference type="Proteomes" id="UP000188597">
    <property type="component" value="Unassembled WGS sequence"/>
</dbReference>
<comment type="caution">
    <text evidence="2">The sequence shown here is derived from an EMBL/GenBank/DDBJ whole genome shotgun (WGS) entry which is preliminary data.</text>
</comment>
<organism evidence="2 3">
    <name type="scientific">Fictibacillus arsenicus</name>
    <dbReference type="NCBI Taxonomy" id="255247"/>
    <lineage>
        <taxon>Bacteria</taxon>
        <taxon>Bacillati</taxon>
        <taxon>Bacillota</taxon>
        <taxon>Bacilli</taxon>
        <taxon>Bacillales</taxon>
        <taxon>Fictibacillaceae</taxon>
        <taxon>Fictibacillus</taxon>
    </lineage>
</organism>
<dbReference type="AlphaFoldDB" id="A0A1V3G973"/>
<feature type="region of interest" description="Disordered" evidence="1">
    <location>
        <begin position="1"/>
        <end position="38"/>
    </location>
</feature>
<proteinExistence type="predicted"/>
<evidence type="ECO:0000313" key="3">
    <source>
        <dbReference type="Proteomes" id="UP000188597"/>
    </source>
</evidence>
<sequence>MTGETPMDAKRRGGSPHAPPESEHLKRKSTTFKQQQSLRKQLFKCSPCSYKKERTRKKTSFKYAPSSLITIGSV</sequence>
<dbReference type="EMBL" id="MQMF01000002">
    <property type="protein sequence ID" value="OOE12925.1"/>
    <property type="molecule type" value="Genomic_DNA"/>
</dbReference>
<evidence type="ECO:0000313" key="2">
    <source>
        <dbReference type="EMBL" id="OOE12925.1"/>
    </source>
</evidence>
<name>A0A1V3G973_9BACL</name>
<evidence type="ECO:0000256" key="1">
    <source>
        <dbReference type="SAM" id="MobiDB-lite"/>
    </source>
</evidence>
<accession>A0A1V3G973</accession>
<gene>
    <name evidence="2" type="ORF">UN64_12855</name>
</gene>
<protein>
    <submittedName>
        <fullName evidence="2">Uncharacterized protein</fullName>
    </submittedName>
</protein>